<dbReference type="GO" id="GO:0005886">
    <property type="term" value="C:plasma membrane"/>
    <property type="evidence" value="ECO:0007669"/>
    <property type="project" value="TreeGrafter"/>
</dbReference>
<dbReference type="GO" id="GO:0048237">
    <property type="term" value="C:rough endoplasmic reticulum lumen"/>
    <property type="evidence" value="ECO:0007669"/>
    <property type="project" value="TreeGrafter"/>
</dbReference>
<dbReference type="Pfam" id="PF06401">
    <property type="entry name" value="Alpha-2-MRAP_C"/>
    <property type="match status" value="1"/>
</dbReference>
<dbReference type="AlphaFoldDB" id="A0A9D3PGT0"/>
<feature type="signal peptide" evidence="2">
    <location>
        <begin position="1"/>
        <end position="25"/>
    </location>
</feature>
<evidence type="ECO:0000256" key="1">
    <source>
        <dbReference type="SAM" id="Coils"/>
    </source>
</evidence>
<comment type="caution">
    <text evidence="5">The sequence shown here is derived from an EMBL/GenBank/DDBJ whole genome shotgun (WGS) entry which is preliminary data.</text>
</comment>
<dbReference type="OrthoDB" id="5817428at2759"/>
<dbReference type="GO" id="GO:0002091">
    <property type="term" value="P:negative regulation of receptor internalization"/>
    <property type="evidence" value="ECO:0007669"/>
    <property type="project" value="TreeGrafter"/>
</dbReference>
<dbReference type="Gene3D" id="1.20.81.10">
    <property type="entry name" value="RAP domain"/>
    <property type="match status" value="3"/>
</dbReference>
<dbReference type="GO" id="GO:0005768">
    <property type="term" value="C:endosome"/>
    <property type="evidence" value="ECO:0007669"/>
    <property type="project" value="TreeGrafter"/>
</dbReference>
<dbReference type="GO" id="GO:0048019">
    <property type="term" value="F:receptor antagonist activity"/>
    <property type="evidence" value="ECO:0007669"/>
    <property type="project" value="InterPro"/>
</dbReference>
<dbReference type="CDD" id="cd14806">
    <property type="entry name" value="RAP_D1"/>
    <property type="match status" value="1"/>
</dbReference>
<dbReference type="Pfam" id="PF06400">
    <property type="entry name" value="Alpha-2-MRAP_N"/>
    <property type="match status" value="1"/>
</dbReference>
<dbReference type="GO" id="GO:0005801">
    <property type="term" value="C:cis-Golgi network"/>
    <property type="evidence" value="ECO:0007669"/>
    <property type="project" value="TreeGrafter"/>
</dbReference>
<dbReference type="GO" id="GO:0010916">
    <property type="term" value="P:negative regulation of very-low-density lipoprotein particle clearance"/>
    <property type="evidence" value="ECO:0007669"/>
    <property type="project" value="TreeGrafter"/>
</dbReference>
<dbReference type="Proteomes" id="UP001046870">
    <property type="component" value="Chromosome 20"/>
</dbReference>
<dbReference type="GO" id="GO:0035473">
    <property type="term" value="F:lipase binding"/>
    <property type="evidence" value="ECO:0007669"/>
    <property type="project" value="TreeGrafter"/>
</dbReference>
<feature type="coiled-coil region" evidence="1">
    <location>
        <begin position="215"/>
        <end position="288"/>
    </location>
</feature>
<gene>
    <name evidence="5" type="ORF">MATL_G00225120</name>
</gene>
<organism evidence="5 6">
    <name type="scientific">Megalops atlanticus</name>
    <name type="common">Tarpon</name>
    <name type="synonym">Clupea gigantea</name>
    <dbReference type="NCBI Taxonomy" id="7932"/>
    <lineage>
        <taxon>Eukaryota</taxon>
        <taxon>Metazoa</taxon>
        <taxon>Chordata</taxon>
        <taxon>Craniata</taxon>
        <taxon>Vertebrata</taxon>
        <taxon>Euteleostomi</taxon>
        <taxon>Actinopterygii</taxon>
        <taxon>Neopterygii</taxon>
        <taxon>Teleostei</taxon>
        <taxon>Elopiformes</taxon>
        <taxon>Megalopidae</taxon>
        <taxon>Megalops</taxon>
    </lineage>
</organism>
<sequence length="353" mass="41558">MVLNKMRLHSLAVMLISCVCIGVLGSKYSREMNEPKPSDGKSPVEFRIAKLNQVWEKAIRMQLAPVKQAELHSDLKIQEKDELQWKKLKAEGLDENGEREAKLRRNFNVILAKYGMDGKKDTRGLDTNNLKDHESKDGDIFDDPRLDKLWSKAKNSGKFSEEELLSLRREFQHHKEKIQEYNIVMDTLSRTEEIHKNVIDPLDGDIKEHVLHQKHTELKEKMRNLNQGFERLRKLSHEGFSEDSEFKEPRVIELWEMAKRANLSEDELDSLKEELKHFETKVEKHQHYQEQLDLSHQKLKHVEALGDKEHILRTQEKYKSLAEKTREMGYKMKKHLQDLTSKISRNGLNHNEL</sequence>
<dbReference type="EMBL" id="JAFDVH010000020">
    <property type="protein sequence ID" value="KAG7458863.1"/>
    <property type="molecule type" value="Genomic_DNA"/>
</dbReference>
<dbReference type="InterPro" id="IPR010483">
    <property type="entry name" value="Alpha_2_MRAP_C"/>
</dbReference>
<dbReference type="PANTHER" id="PTHR16560">
    <property type="entry name" value="ALPHA-2-MACROGLOBULIN RECEPTOR-ASSOCIATED PROTEIN"/>
    <property type="match status" value="1"/>
</dbReference>
<dbReference type="GO" id="GO:0070326">
    <property type="term" value="F:very-low-density lipoprotein particle receptor binding"/>
    <property type="evidence" value="ECO:0007669"/>
    <property type="project" value="TreeGrafter"/>
</dbReference>
<protein>
    <recommendedName>
        <fullName evidence="7">Alpha-2-macroglobulin receptor-associated protein</fullName>
    </recommendedName>
</protein>
<dbReference type="InterPro" id="IPR009066">
    <property type="entry name" value="MG_RAP_rcpt_1"/>
</dbReference>
<dbReference type="InterPro" id="IPR037999">
    <property type="entry name" value="RAP_D3"/>
</dbReference>
<dbReference type="PROSITE" id="PS51257">
    <property type="entry name" value="PROKAR_LIPOPROTEIN"/>
    <property type="match status" value="1"/>
</dbReference>
<evidence type="ECO:0000259" key="4">
    <source>
        <dbReference type="Pfam" id="PF06401"/>
    </source>
</evidence>
<dbReference type="GO" id="GO:0005793">
    <property type="term" value="C:endoplasmic reticulum-Golgi intermediate compartment"/>
    <property type="evidence" value="ECO:0007669"/>
    <property type="project" value="TreeGrafter"/>
</dbReference>
<evidence type="ECO:0000256" key="2">
    <source>
        <dbReference type="SAM" id="SignalP"/>
    </source>
</evidence>
<keyword evidence="6" id="KW-1185">Reference proteome</keyword>
<feature type="domain" description="Alpha-2-macroglobulin RAP C-terminal" evidence="4">
    <location>
        <begin position="140"/>
        <end position="353"/>
    </location>
</feature>
<evidence type="ECO:0008006" key="7">
    <source>
        <dbReference type="Google" id="ProtNLM"/>
    </source>
</evidence>
<keyword evidence="1" id="KW-0175">Coiled coil</keyword>
<reference evidence="5" key="1">
    <citation type="submission" date="2021-01" db="EMBL/GenBank/DDBJ databases">
        <authorList>
            <person name="Zahm M."/>
            <person name="Roques C."/>
            <person name="Cabau C."/>
            <person name="Klopp C."/>
            <person name="Donnadieu C."/>
            <person name="Jouanno E."/>
            <person name="Lampietro C."/>
            <person name="Louis A."/>
            <person name="Herpin A."/>
            <person name="Echchiki A."/>
            <person name="Berthelot C."/>
            <person name="Parey E."/>
            <person name="Roest-Crollius H."/>
            <person name="Braasch I."/>
            <person name="Postlethwait J."/>
            <person name="Bobe J."/>
            <person name="Montfort J."/>
            <person name="Bouchez O."/>
            <person name="Begum T."/>
            <person name="Mejri S."/>
            <person name="Adams A."/>
            <person name="Chen W.-J."/>
            <person name="Guiguen Y."/>
        </authorList>
    </citation>
    <scope>NUCLEOTIDE SEQUENCE</scope>
    <source>
        <strain evidence="5">YG-15Mar2019-1</strain>
        <tissue evidence="5">Brain</tissue>
    </source>
</reference>
<name>A0A9D3PGT0_MEGAT</name>
<feature type="chain" id="PRO_5038361900" description="Alpha-2-macroglobulin receptor-associated protein" evidence="2">
    <location>
        <begin position="26"/>
        <end position="353"/>
    </location>
</feature>
<dbReference type="PANTHER" id="PTHR16560:SF2">
    <property type="entry name" value="ALPHA-2-MACROGLOBULIN RECEPTOR-ASSOCIATED PROTEIN"/>
    <property type="match status" value="1"/>
</dbReference>
<dbReference type="CDD" id="cd14808">
    <property type="entry name" value="RAP_D3"/>
    <property type="match status" value="1"/>
</dbReference>
<dbReference type="GO" id="GO:0008201">
    <property type="term" value="F:heparin binding"/>
    <property type="evidence" value="ECO:0007669"/>
    <property type="project" value="InterPro"/>
</dbReference>
<dbReference type="InterPro" id="IPR038001">
    <property type="entry name" value="RAP_D2"/>
</dbReference>
<dbReference type="SUPFAM" id="SSF47045">
    <property type="entry name" value="RAP domain-like"/>
    <property type="match status" value="3"/>
</dbReference>
<evidence type="ECO:0000313" key="6">
    <source>
        <dbReference type="Proteomes" id="UP001046870"/>
    </source>
</evidence>
<dbReference type="GO" id="GO:0050750">
    <property type="term" value="F:low-density lipoprotein particle receptor binding"/>
    <property type="evidence" value="ECO:0007669"/>
    <property type="project" value="InterPro"/>
</dbReference>
<keyword evidence="2" id="KW-0732">Signal</keyword>
<feature type="domain" description="Alpha-2-macroglobulin receptor-associated protein" evidence="3">
    <location>
        <begin position="15"/>
        <end position="122"/>
    </location>
</feature>
<accession>A0A9D3PGT0</accession>
<dbReference type="CDD" id="cd14807">
    <property type="entry name" value="RAP_D2"/>
    <property type="match status" value="1"/>
</dbReference>
<proteinExistence type="predicted"/>
<evidence type="ECO:0000313" key="5">
    <source>
        <dbReference type="EMBL" id="KAG7458863.1"/>
    </source>
</evidence>
<dbReference type="InterPro" id="IPR038003">
    <property type="entry name" value="A2-macroglobuin_RAP"/>
</dbReference>
<dbReference type="InterPro" id="IPR036744">
    <property type="entry name" value="RAP_sf"/>
</dbReference>
<evidence type="ECO:0000259" key="3">
    <source>
        <dbReference type="Pfam" id="PF06400"/>
    </source>
</evidence>